<evidence type="ECO:0000259" key="11">
    <source>
        <dbReference type="Pfam" id="PF11919"/>
    </source>
</evidence>
<dbReference type="Pfam" id="PF23096">
    <property type="entry name" value="HEAT_PSME4"/>
    <property type="match status" value="1"/>
</dbReference>
<feature type="domain" description="Proteasome activator complex subunit 4-like HEAT repeat-like" evidence="13">
    <location>
        <begin position="1377"/>
        <end position="1649"/>
    </location>
</feature>
<keyword evidence="15" id="KW-1185">Reference proteome</keyword>
<sequence length="2042" mass="227761">MADVEDDEVLEVDSPMEQPVDLEDDEDIEVLNDLQGGSQARHLPGHDSPIHARAKPEKREEMLDMVKVLPYPCETLDEFDQRVDYIARRLVDCVLTKDFDLGLVYWNHKLQCLLALKYPLQRPTRARLARLYYQLAVLPGLETRLRELAARMCITLLASRKKLTIADLVLPWKPLFALLEAELFPKQRRTAVAPIGECLLDLAEAAQRFFDPDDAEDMLAEFLPRMDGSNLNSVIATQALLVHFLPISHPQRWLPVMFRLWETFTSSLFDDQMLDLLARLAEMHVSDPRFSTPRSRTETGVNADEIEERLLRAASSSSSETSGANANANASANAESSSSGEQGLWSDAGIFTEQQFALIMAKCLRSAGLPVGANKSANAALMAQSASLRTGADAAASTGTLRMKKPSDRIQSFATIIVYSMARDSIPSPPSSALGSSVAPTPAGTGTGTPVRQAPDELNAAPPAAHQQTFLAGSKALDSLARFIQATEGYFHPSNWGMWQISLSSLVQHLTWEFVKRTKDEEKAECKTPGPWRLTPDIQREFCLLLRTVCLLSMFSKDPITIAASQASLKRMALLEPAMVLPPVLDRAYSSLEALETTHRTSSIITALSTLSYPLVSRDNYAAGGKHLVPLLQLCIPGIDLNDSIKTMATSMFILLSCLTVKIDDLTRPEVMALPAAKRGSNGKKTKQPARRGYDDMDGGGMDVDGDGDEEEENEDEQLRMSTAGFEEWAVSFMRRTLALFEALPEEGKGGRIGGKSEEHVISTLLSACDIVCGALSDHLFDLCFKIVAEHCLSTVSAQGVRVTGSLVACFARANAKKVLDTLLAPCIHNIRAELDAGASSVRTTNTSVPLASDAALHWNMSIVIGALSHAGPALLPHRSELLELMDLVCTRAKSERGFTFASRLVLRCLHALLYIYPAEHRFVNPDEWASEEMQANSHLHWGKLYKSKDVKVQWHVPTDDEIAFGLEILDKIVVPRMALVEDLVSEGRARDKVWSNDFCRYLTLIRYAHGAVAHLVQEPELGGGAPASESDDVPEFLTTPPRFKSGFLLTDESDERHRVIVDFRRRFGSLLHRAAQTTQDSGAEDQIDSVRLLIRSIRSFMTSYSFDADDYKAHSASIAFIRNVSKLYAKQKAFPRAYWLRTASYAHSSRGRLNSFHRHRSQLDDELIGQVLEFSLSNYRGIRKSAQNSLDVLAQHYDGTRTLCLPKLLDTLRNETKNEDRIKGALYVLGAKGFSNLAIVDARFSADYVLAFLHAQRHPKPSIQKLVRGIMGDFVVRFAEPCTIRNAIESPALLEAARLVEANFTSSPLPRDEALLARVSQKRAERTAQIDHMVQSLRPSVLEVATAPKTHWSFAIYAARLLRVLMRRDEPLDADAARYLTEQLISENQSMRRVAETAVTRVLYHIKLRTVCATEEDLIMSKSTKHPLKHTETLPKPVPKQWVEERLREFKEPTTTTEDKTKLSDKGAQGWLVWGSQETYYTVPPGDEPVFKWDPTSQAALDAVREVLQSDSHWDKLFGHLSQESERDYLSAETINLIKSIFQIYGVGMLSHVRQRVEAYIGERDRHKHRAAAEIVAGAYRGSKHWPALHQDELWAWLDALLPKIFKGCTPDSQPAWQMCVEYMLHNRDPRRAKKLVDYVVTAAKESIGKDSTTQSPFEQAKAQNLLRGVMLSLNSKFTAWAPELVRLYSENFAHDFAEVRTIIGESLADLDLLQVAPCFGSVDELLAASAAANGTLLRGGQDEDSYYSVALSQLAARLAEYRAERIPTSQGTSTYDKVAMTTLLWISITLADFRNGTMAKQAIGFIPTILACAELHDNAELSRVAKAVLVRVATYRFDAAFVPLLVRKLLDVIVHSKDSWRARLDALPILQVVYFQNLFYLDPSLVQDIIEVLFALLRDPHLEVREMAATTLSGIVRCSQRKLIHTLRKRFTDVVQTTRLPKRGADNFNDQLVKLHSGILGSTALLAAFPYEVPAWMPQLIVETVAQHNDSPVPVSTTVKKAAGDFKRTHADTWKEDVRVFSSEQLMEYHEWGGRTDYYA</sequence>
<dbReference type="RefSeq" id="XP_025377009.1">
    <property type="nucleotide sequence ID" value="XM_025521460.1"/>
</dbReference>
<evidence type="ECO:0000256" key="7">
    <source>
        <dbReference type="ARBA" id="ARBA00023204"/>
    </source>
</evidence>
<dbReference type="PANTHER" id="PTHR32170">
    <property type="entry name" value="PROTEASOME ACTIVATOR COMPLEX SUBUNIT 4"/>
    <property type="match status" value="1"/>
</dbReference>
<evidence type="ECO:0000256" key="5">
    <source>
        <dbReference type="ARBA" id="ARBA00022737"/>
    </source>
</evidence>
<dbReference type="GO" id="GO:0016504">
    <property type="term" value="F:peptidase activator activity"/>
    <property type="evidence" value="ECO:0007669"/>
    <property type="project" value="InterPro"/>
</dbReference>
<dbReference type="InterPro" id="IPR011989">
    <property type="entry name" value="ARM-like"/>
</dbReference>
<dbReference type="InterPro" id="IPR021133">
    <property type="entry name" value="HEAT_type_2"/>
</dbReference>
<feature type="region of interest" description="Disordered" evidence="10">
    <location>
        <begin position="1"/>
        <end position="57"/>
    </location>
</feature>
<dbReference type="GO" id="GO:0006281">
    <property type="term" value="P:DNA repair"/>
    <property type="evidence" value="ECO:0007669"/>
    <property type="project" value="UniProtKB-KW"/>
</dbReference>
<proteinExistence type="inferred from homology"/>
<evidence type="ECO:0000256" key="8">
    <source>
        <dbReference type="ARBA" id="ARBA00023242"/>
    </source>
</evidence>
<feature type="repeat" description="HEAT" evidence="9">
    <location>
        <begin position="1891"/>
        <end position="1929"/>
    </location>
</feature>
<evidence type="ECO:0000256" key="3">
    <source>
        <dbReference type="ARBA" id="ARBA00005739"/>
    </source>
</evidence>
<dbReference type="InterPro" id="IPR016024">
    <property type="entry name" value="ARM-type_fold"/>
</dbReference>
<feature type="compositionally biased region" description="Acidic residues" evidence="10">
    <location>
        <begin position="20"/>
        <end position="30"/>
    </location>
</feature>
<keyword evidence="5" id="KW-0677">Repeat</keyword>
<feature type="region of interest" description="Disordered" evidence="10">
    <location>
        <begin position="429"/>
        <end position="457"/>
    </location>
</feature>
<evidence type="ECO:0000256" key="9">
    <source>
        <dbReference type="PROSITE-ProRule" id="PRU00103"/>
    </source>
</evidence>
<dbReference type="Pfam" id="PF11919">
    <property type="entry name" value="PSME4_C"/>
    <property type="match status" value="1"/>
</dbReference>
<name>A0A316YKR2_9BASI</name>
<gene>
    <name evidence="14" type="ORF">FA10DRAFT_266362</name>
</gene>
<evidence type="ECO:0000259" key="12">
    <source>
        <dbReference type="Pfam" id="PF16507"/>
    </source>
</evidence>
<feature type="compositionally biased region" description="Low complexity" evidence="10">
    <location>
        <begin position="313"/>
        <end position="340"/>
    </location>
</feature>
<dbReference type="GO" id="GO:0005829">
    <property type="term" value="C:cytosol"/>
    <property type="evidence" value="ECO:0007669"/>
    <property type="project" value="TreeGrafter"/>
</dbReference>
<evidence type="ECO:0000313" key="14">
    <source>
        <dbReference type="EMBL" id="PWN89811.1"/>
    </source>
</evidence>
<feature type="domain" description="Proteasome activator Blm10 middle HEAT repeats region" evidence="12">
    <location>
        <begin position="480"/>
        <end position="1016"/>
    </location>
</feature>
<dbReference type="GO" id="GO:0010499">
    <property type="term" value="P:proteasomal ubiquitin-independent protein catabolic process"/>
    <property type="evidence" value="ECO:0007669"/>
    <property type="project" value="TreeGrafter"/>
</dbReference>
<feature type="compositionally biased region" description="Acidic residues" evidence="10">
    <location>
        <begin position="1"/>
        <end position="11"/>
    </location>
</feature>
<comment type="subcellular location">
    <subcellularLocation>
        <location evidence="2">Cytoplasm</location>
    </subcellularLocation>
    <subcellularLocation>
        <location evidence="1">Nucleus speckle</location>
    </subcellularLocation>
</comment>
<evidence type="ECO:0008006" key="16">
    <source>
        <dbReference type="Google" id="ProtNLM"/>
    </source>
</evidence>
<keyword evidence="8" id="KW-0539">Nucleus</keyword>
<dbReference type="EMBL" id="KZ819636">
    <property type="protein sequence ID" value="PWN89811.1"/>
    <property type="molecule type" value="Genomic_DNA"/>
</dbReference>
<dbReference type="OrthoDB" id="17907at2759"/>
<feature type="compositionally biased region" description="Basic residues" evidence="10">
    <location>
        <begin position="681"/>
        <end position="690"/>
    </location>
</feature>
<keyword evidence="6" id="KW-0227">DNA damage</keyword>
<reference evidence="14 15" key="1">
    <citation type="journal article" date="2018" name="Mol. Biol. Evol.">
        <title>Broad Genomic Sampling Reveals a Smut Pathogenic Ancestry of the Fungal Clade Ustilaginomycotina.</title>
        <authorList>
            <person name="Kijpornyongpan T."/>
            <person name="Mondo S.J."/>
            <person name="Barry K."/>
            <person name="Sandor L."/>
            <person name="Lee J."/>
            <person name="Lipzen A."/>
            <person name="Pangilinan J."/>
            <person name="LaButti K."/>
            <person name="Hainaut M."/>
            <person name="Henrissat B."/>
            <person name="Grigoriev I.V."/>
            <person name="Spatafora J.W."/>
            <person name="Aime M.C."/>
        </authorList>
    </citation>
    <scope>NUCLEOTIDE SEQUENCE [LARGE SCALE GENOMIC DNA]</scope>
    <source>
        <strain evidence="14 15">MCA 4198</strain>
    </source>
</reference>
<evidence type="ECO:0000256" key="2">
    <source>
        <dbReference type="ARBA" id="ARBA00004496"/>
    </source>
</evidence>
<dbReference type="InParanoid" id="A0A316YKR2"/>
<dbReference type="Gene3D" id="1.25.10.10">
    <property type="entry name" value="Leucine-rich Repeat Variant"/>
    <property type="match status" value="1"/>
</dbReference>
<dbReference type="InterPro" id="IPR035309">
    <property type="entry name" value="PSME4"/>
</dbReference>
<comment type="similarity">
    <text evidence="3">Belongs to the BLM10 family.</text>
</comment>
<dbReference type="InterPro" id="IPR032430">
    <property type="entry name" value="Blm10_mid"/>
</dbReference>
<dbReference type="InterPro" id="IPR055455">
    <property type="entry name" value="HEAT_PSME4"/>
</dbReference>
<dbReference type="Pfam" id="PF16507">
    <property type="entry name" value="HEAT_PSME4_mid"/>
    <property type="match status" value="1"/>
</dbReference>
<dbReference type="Proteomes" id="UP000245768">
    <property type="component" value="Unassembled WGS sequence"/>
</dbReference>
<evidence type="ECO:0000256" key="10">
    <source>
        <dbReference type="SAM" id="MobiDB-lite"/>
    </source>
</evidence>
<feature type="compositionally biased region" description="Low complexity" evidence="10">
    <location>
        <begin position="439"/>
        <end position="450"/>
    </location>
</feature>
<feature type="region of interest" description="Disordered" evidence="10">
    <location>
        <begin position="312"/>
        <end position="340"/>
    </location>
</feature>
<feature type="domain" description="Proteasome activator complex subunit 4 C-terminal" evidence="11">
    <location>
        <begin position="1955"/>
        <end position="2042"/>
    </location>
</feature>
<organism evidence="14 15">
    <name type="scientific">Acaromyces ingoldii</name>
    <dbReference type="NCBI Taxonomy" id="215250"/>
    <lineage>
        <taxon>Eukaryota</taxon>
        <taxon>Fungi</taxon>
        <taxon>Dikarya</taxon>
        <taxon>Basidiomycota</taxon>
        <taxon>Ustilaginomycotina</taxon>
        <taxon>Exobasidiomycetes</taxon>
        <taxon>Exobasidiales</taxon>
        <taxon>Cryptobasidiaceae</taxon>
        <taxon>Acaromyces</taxon>
    </lineage>
</organism>
<dbReference type="GeneID" id="37043376"/>
<accession>A0A316YKR2</accession>
<evidence type="ECO:0000256" key="1">
    <source>
        <dbReference type="ARBA" id="ARBA00004324"/>
    </source>
</evidence>
<keyword evidence="7" id="KW-0234">DNA repair</keyword>
<dbReference type="PROSITE" id="PS50077">
    <property type="entry name" value="HEAT_REPEAT"/>
    <property type="match status" value="1"/>
</dbReference>
<feature type="compositionally biased region" description="Basic and acidic residues" evidence="10">
    <location>
        <begin position="44"/>
        <end position="57"/>
    </location>
</feature>
<protein>
    <recommendedName>
        <fullName evidence="16">ARM repeat-containing protein</fullName>
    </recommendedName>
</protein>
<evidence type="ECO:0000259" key="13">
    <source>
        <dbReference type="Pfam" id="PF23096"/>
    </source>
</evidence>
<dbReference type="InterPro" id="IPR021843">
    <property type="entry name" value="PSME4_C"/>
</dbReference>
<dbReference type="GO" id="GO:0016607">
    <property type="term" value="C:nuclear speck"/>
    <property type="evidence" value="ECO:0007669"/>
    <property type="project" value="UniProtKB-SubCell"/>
</dbReference>
<evidence type="ECO:0000256" key="4">
    <source>
        <dbReference type="ARBA" id="ARBA00022490"/>
    </source>
</evidence>
<keyword evidence="4" id="KW-0963">Cytoplasm</keyword>
<evidence type="ECO:0000256" key="6">
    <source>
        <dbReference type="ARBA" id="ARBA00022763"/>
    </source>
</evidence>
<dbReference type="SUPFAM" id="SSF48371">
    <property type="entry name" value="ARM repeat"/>
    <property type="match status" value="1"/>
</dbReference>
<dbReference type="GO" id="GO:0070628">
    <property type="term" value="F:proteasome binding"/>
    <property type="evidence" value="ECO:0007669"/>
    <property type="project" value="InterPro"/>
</dbReference>
<feature type="compositionally biased region" description="Acidic residues" evidence="10">
    <location>
        <begin position="704"/>
        <end position="716"/>
    </location>
</feature>
<feature type="region of interest" description="Disordered" evidence="10">
    <location>
        <begin position="678"/>
        <end position="716"/>
    </location>
</feature>
<evidence type="ECO:0000313" key="15">
    <source>
        <dbReference type="Proteomes" id="UP000245768"/>
    </source>
</evidence>
<dbReference type="STRING" id="215250.A0A316YKR2"/>
<dbReference type="PANTHER" id="PTHR32170:SF3">
    <property type="entry name" value="PROTEASOME ACTIVATOR COMPLEX SUBUNIT 4"/>
    <property type="match status" value="1"/>
</dbReference>